<proteinExistence type="predicted"/>
<dbReference type="AlphaFoldDB" id="A0A5J4VAJ7"/>
<protein>
    <submittedName>
        <fullName evidence="1">Uncharacterized protein</fullName>
    </submittedName>
</protein>
<dbReference type="EMBL" id="SNRW01008377">
    <property type="protein sequence ID" value="KAA6379618.1"/>
    <property type="molecule type" value="Genomic_DNA"/>
</dbReference>
<reference evidence="1 2" key="1">
    <citation type="submission" date="2019-03" db="EMBL/GenBank/DDBJ databases">
        <title>Single cell metagenomics reveals metabolic interactions within the superorganism composed of flagellate Streblomastix strix and complex community of Bacteroidetes bacteria on its surface.</title>
        <authorList>
            <person name="Treitli S.C."/>
            <person name="Kolisko M."/>
            <person name="Husnik F."/>
            <person name="Keeling P."/>
            <person name="Hampl V."/>
        </authorList>
    </citation>
    <scope>NUCLEOTIDE SEQUENCE [LARGE SCALE GENOMIC DNA]</scope>
    <source>
        <strain evidence="1">ST1C</strain>
    </source>
</reference>
<evidence type="ECO:0000313" key="2">
    <source>
        <dbReference type="Proteomes" id="UP000324800"/>
    </source>
</evidence>
<organism evidence="1 2">
    <name type="scientific">Streblomastix strix</name>
    <dbReference type="NCBI Taxonomy" id="222440"/>
    <lineage>
        <taxon>Eukaryota</taxon>
        <taxon>Metamonada</taxon>
        <taxon>Preaxostyla</taxon>
        <taxon>Oxymonadida</taxon>
        <taxon>Streblomastigidae</taxon>
        <taxon>Streblomastix</taxon>
    </lineage>
</organism>
<name>A0A5J4VAJ7_9EUKA</name>
<dbReference type="Proteomes" id="UP000324800">
    <property type="component" value="Unassembled WGS sequence"/>
</dbReference>
<comment type="caution">
    <text evidence="1">The sequence shown here is derived from an EMBL/GenBank/DDBJ whole genome shotgun (WGS) entry which is preliminary data.</text>
</comment>
<evidence type="ECO:0000313" key="1">
    <source>
        <dbReference type="EMBL" id="KAA6379618.1"/>
    </source>
</evidence>
<sequence length="67" mass="7676">MTPSQPLMDDMDANGSDTTVFASDREITVTNADVGPALRTQPMQEIQFFIMWFMELLTRRNAFVIDF</sequence>
<accession>A0A5J4VAJ7</accession>
<gene>
    <name evidence="1" type="ORF">EZS28_024854</name>
</gene>